<name>A0ABM2ZYX7_GOSHI</name>
<accession>A0ABM2ZYX7</accession>
<evidence type="ECO:0000313" key="3">
    <source>
        <dbReference type="RefSeq" id="XP_040947816.1"/>
    </source>
</evidence>
<evidence type="ECO:0000313" key="2">
    <source>
        <dbReference type="Proteomes" id="UP000818029"/>
    </source>
</evidence>
<organism evidence="2 3">
    <name type="scientific">Gossypium hirsutum</name>
    <name type="common">Upland cotton</name>
    <name type="synonym">Gossypium mexicanum</name>
    <dbReference type="NCBI Taxonomy" id="3635"/>
    <lineage>
        <taxon>Eukaryota</taxon>
        <taxon>Viridiplantae</taxon>
        <taxon>Streptophyta</taxon>
        <taxon>Embryophyta</taxon>
        <taxon>Tracheophyta</taxon>
        <taxon>Spermatophyta</taxon>
        <taxon>Magnoliopsida</taxon>
        <taxon>eudicotyledons</taxon>
        <taxon>Gunneridae</taxon>
        <taxon>Pentapetalae</taxon>
        <taxon>rosids</taxon>
        <taxon>malvids</taxon>
        <taxon>Malvales</taxon>
        <taxon>Malvaceae</taxon>
        <taxon>Malvoideae</taxon>
        <taxon>Gossypium</taxon>
    </lineage>
</organism>
<feature type="domain" description="Aminotransferase-like plant mobile" evidence="1">
    <location>
        <begin position="2"/>
        <end position="108"/>
    </location>
</feature>
<dbReference type="PANTHER" id="PTHR46033">
    <property type="entry name" value="PROTEIN MAIN-LIKE 2"/>
    <property type="match status" value="1"/>
</dbReference>
<dbReference type="Proteomes" id="UP000818029">
    <property type="component" value="Chromosome D04"/>
</dbReference>
<dbReference type="InterPro" id="IPR019557">
    <property type="entry name" value="AminoTfrase-like_pln_mobile"/>
</dbReference>
<evidence type="ECO:0000259" key="1">
    <source>
        <dbReference type="Pfam" id="PF10536"/>
    </source>
</evidence>
<gene>
    <name evidence="3" type="primary">LOC121216296</name>
</gene>
<proteinExistence type="predicted"/>
<dbReference type="PANTHER" id="PTHR46033:SF8">
    <property type="entry name" value="PROTEIN MAINTENANCE OF MERISTEMS-LIKE"/>
    <property type="match status" value="1"/>
</dbReference>
<dbReference type="GeneID" id="121216296"/>
<reference evidence="2" key="1">
    <citation type="journal article" date="2020" name="Nat. Genet.">
        <title>Genomic diversifications of five Gossypium allopolyploid species and their impact on cotton improvement.</title>
        <authorList>
            <person name="Chen Z.J."/>
            <person name="Sreedasyam A."/>
            <person name="Ando A."/>
            <person name="Song Q."/>
            <person name="De Santiago L.M."/>
            <person name="Hulse-Kemp A.M."/>
            <person name="Ding M."/>
            <person name="Ye W."/>
            <person name="Kirkbride R.C."/>
            <person name="Jenkins J."/>
            <person name="Plott C."/>
            <person name="Lovell J."/>
            <person name="Lin Y.M."/>
            <person name="Vaughn R."/>
            <person name="Liu B."/>
            <person name="Simpson S."/>
            <person name="Scheffler B.E."/>
            <person name="Wen L."/>
            <person name="Saski C.A."/>
            <person name="Grover C.E."/>
            <person name="Hu G."/>
            <person name="Conover J.L."/>
            <person name="Carlson J.W."/>
            <person name="Shu S."/>
            <person name="Boston L.B."/>
            <person name="Williams M."/>
            <person name="Peterson D.G."/>
            <person name="McGee K."/>
            <person name="Jones D.C."/>
            <person name="Wendel J.F."/>
            <person name="Stelly D.M."/>
            <person name="Grimwood J."/>
            <person name="Schmutz J."/>
        </authorList>
    </citation>
    <scope>NUCLEOTIDE SEQUENCE [LARGE SCALE GENOMIC DNA]</scope>
    <source>
        <strain evidence="2">cv. TM-1</strain>
    </source>
</reference>
<sequence length="118" mass="13753">MCGAKRPKRAKIGGRLSLLQSWAQFRFPFLLPRLNHPYTFLLITRWNHLASYAGLPSSLEDVRLLLDQRSEAEFEWTPYEDPAIRAVIPEEFLQNPNAWHVKVVLINYATVFSDKKIQ</sequence>
<dbReference type="RefSeq" id="XP_040947816.1">
    <property type="nucleotide sequence ID" value="XM_041091882.1"/>
</dbReference>
<reference evidence="3" key="2">
    <citation type="submission" date="2025-08" db="UniProtKB">
        <authorList>
            <consortium name="RefSeq"/>
        </authorList>
    </citation>
    <scope>IDENTIFICATION</scope>
</reference>
<dbReference type="Pfam" id="PF10536">
    <property type="entry name" value="PMD"/>
    <property type="match status" value="1"/>
</dbReference>
<dbReference type="InterPro" id="IPR044824">
    <property type="entry name" value="MAIN-like"/>
</dbReference>
<keyword evidence="2" id="KW-1185">Reference proteome</keyword>
<protein>
    <recommendedName>
        <fullName evidence="1">Aminotransferase-like plant mobile domain-containing protein</fullName>
    </recommendedName>
</protein>